<organism evidence="1 2">
    <name type="scientific">Podospora didyma</name>
    <dbReference type="NCBI Taxonomy" id="330526"/>
    <lineage>
        <taxon>Eukaryota</taxon>
        <taxon>Fungi</taxon>
        <taxon>Dikarya</taxon>
        <taxon>Ascomycota</taxon>
        <taxon>Pezizomycotina</taxon>
        <taxon>Sordariomycetes</taxon>
        <taxon>Sordariomycetidae</taxon>
        <taxon>Sordariales</taxon>
        <taxon>Podosporaceae</taxon>
        <taxon>Podospora</taxon>
    </lineage>
</organism>
<dbReference type="Pfam" id="PF06293">
    <property type="entry name" value="Kdo"/>
    <property type="match status" value="1"/>
</dbReference>
<name>A0AAE0U3N5_9PEZI</name>
<accession>A0AAE0U3N5</accession>
<dbReference type="EMBL" id="JAULSW010000002">
    <property type="protein sequence ID" value="KAK3389676.1"/>
    <property type="molecule type" value="Genomic_DNA"/>
</dbReference>
<sequence length="217" mass="24248">MWATLVTTPAAEKSLSFSAPPRTTYQVSRLYGTQAASTIWSFASWNDFARTSTSCRIQRSSIIDNRPVVAKFTEFPWQTPYLEPETAAYQWIEGSDIVPRFLSHLTEEDRVIGFVLEYIDEATPAGPEDLAACQSILKKQHSLGVKHGDINKHNFLVQPRHDGSGRVILLDFESANRDASVDELEAEYQHLTESLADPSLRGAVPRPDAALREQMAP</sequence>
<evidence type="ECO:0000313" key="2">
    <source>
        <dbReference type="Proteomes" id="UP001285441"/>
    </source>
</evidence>
<dbReference type="PANTHER" id="PTHR37171:SF1">
    <property type="entry name" value="SERINE_THREONINE-PROTEIN KINASE YRZF-RELATED"/>
    <property type="match status" value="1"/>
</dbReference>
<reference evidence="1" key="1">
    <citation type="journal article" date="2023" name="Mol. Phylogenet. Evol.">
        <title>Genome-scale phylogeny and comparative genomics of the fungal order Sordariales.</title>
        <authorList>
            <person name="Hensen N."/>
            <person name="Bonometti L."/>
            <person name="Westerberg I."/>
            <person name="Brannstrom I.O."/>
            <person name="Guillou S."/>
            <person name="Cros-Aarteil S."/>
            <person name="Calhoun S."/>
            <person name="Haridas S."/>
            <person name="Kuo A."/>
            <person name="Mondo S."/>
            <person name="Pangilinan J."/>
            <person name="Riley R."/>
            <person name="LaButti K."/>
            <person name="Andreopoulos B."/>
            <person name="Lipzen A."/>
            <person name="Chen C."/>
            <person name="Yan M."/>
            <person name="Daum C."/>
            <person name="Ng V."/>
            <person name="Clum A."/>
            <person name="Steindorff A."/>
            <person name="Ohm R.A."/>
            <person name="Martin F."/>
            <person name="Silar P."/>
            <person name="Natvig D.O."/>
            <person name="Lalanne C."/>
            <person name="Gautier V."/>
            <person name="Ament-Velasquez S.L."/>
            <person name="Kruys A."/>
            <person name="Hutchinson M.I."/>
            <person name="Powell A.J."/>
            <person name="Barry K."/>
            <person name="Miller A.N."/>
            <person name="Grigoriev I.V."/>
            <person name="Debuchy R."/>
            <person name="Gladieux P."/>
            <person name="Hiltunen Thoren M."/>
            <person name="Johannesson H."/>
        </authorList>
    </citation>
    <scope>NUCLEOTIDE SEQUENCE</scope>
    <source>
        <strain evidence="1">CBS 232.78</strain>
    </source>
</reference>
<protein>
    <recommendedName>
        <fullName evidence="3">Aminoglycoside phosphotransferase domain-containing protein</fullName>
    </recommendedName>
</protein>
<proteinExistence type="predicted"/>
<reference evidence="1" key="2">
    <citation type="submission" date="2023-06" db="EMBL/GenBank/DDBJ databases">
        <authorList>
            <consortium name="Lawrence Berkeley National Laboratory"/>
            <person name="Haridas S."/>
            <person name="Hensen N."/>
            <person name="Bonometti L."/>
            <person name="Westerberg I."/>
            <person name="Brannstrom I.O."/>
            <person name="Guillou S."/>
            <person name="Cros-Aarteil S."/>
            <person name="Calhoun S."/>
            <person name="Kuo A."/>
            <person name="Mondo S."/>
            <person name="Pangilinan J."/>
            <person name="Riley R."/>
            <person name="LaButti K."/>
            <person name="Andreopoulos B."/>
            <person name="Lipzen A."/>
            <person name="Chen C."/>
            <person name="Yanf M."/>
            <person name="Daum C."/>
            <person name="Ng V."/>
            <person name="Clum A."/>
            <person name="Steindorff A."/>
            <person name="Ohm R."/>
            <person name="Martin F."/>
            <person name="Silar P."/>
            <person name="Natvig D."/>
            <person name="Lalanne C."/>
            <person name="Gautier V."/>
            <person name="Ament-velasquez S.L."/>
            <person name="Kruys A."/>
            <person name="Hutchinson M.I."/>
            <person name="Powell A.J."/>
            <person name="Barry K."/>
            <person name="Miller A.N."/>
            <person name="Grigoriev I.V."/>
            <person name="Debuchy R."/>
            <person name="Gladieux P."/>
            <person name="Thoren M.H."/>
            <person name="Johannesson H."/>
        </authorList>
    </citation>
    <scope>NUCLEOTIDE SEQUENCE</scope>
    <source>
        <strain evidence="1">CBS 232.78</strain>
    </source>
</reference>
<dbReference type="SUPFAM" id="SSF56112">
    <property type="entry name" value="Protein kinase-like (PK-like)"/>
    <property type="match status" value="1"/>
</dbReference>
<evidence type="ECO:0000313" key="1">
    <source>
        <dbReference type="EMBL" id="KAK3389676.1"/>
    </source>
</evidence>
<evidence type="ECO:0008006" key="3">
    <source>
        <dbReference type="Google" id="ProtNLM"/>
    </source>
</evidence>
<dbReference type="InterPro" id="IPR052396">
    <property type="entry name" value="Meiotic_Drive_Suppr_Kinase"/>
</dbReference>
<keyword evidence="2" id="KW-1185">Reference proteome</keyword>
<dbReference type="Proteomes" id="UP001285441">
    <property type="component" value="Unassembled WGS sequence"/>
</dbReference>
<dbReference type="Gene3D" id="1.10.510.10">
    <property type="entry name" value="Transferase(Phosphotransferase) domain 1"/>
    <property type="match status" value="1"/>
</dbReference>
<dbReference type="AlphaFoldDB" id="A0AAE0U3N5"/>
<dbReference type="PANTHER" id="PTHR37171">
    <property type="entry name" value="SERINE/THREONINE-PROTEIN KINASE YRZF-RELATED"/>
    <property type="match status" value="1"/>
</dbReference>
<dbReference type="InterPro" id="IPR011009">
    <property type="entry name" value="Kinase-like_dom_sf"/>
</dbReference>
<comment type="caution">
    <text evidence="1">The sequence shown here is derived from an EMBL/GenBank/DDBJ whole genome shotgun (WGS) entry which is preliminary data.</text>
</comment>
<gene>
    <name evidence="1" type="ORF">B0H63DRAFT_464151</name>
</gene>